<feature type="domain" description="Peptidase MA-like" evidence="2">
    <location>
        <begin position="89"/>
        <end position="263"/>
    </location>
</feature>
<evidence type="ECO:0000259" key="2">
    <source>
        <dbReference type="Pfam" id="PF13485"/>
    </source>
</evidence>
<organism evidence="3 4">
    <name type="scientific">Koleobacter methoxysyntrophicus</name>
    <dbReference type="NCBI Taxonomy" id="2751313"/>
    <lineage>
        <taxon>Bacteria</taxon>
        <taxon>Bacillati</taxon>
        <taxon>Bacillota</taxon>
        <taxon>Clostridia</taxon>
        <taxon>Koleobacterales</taxon>
        <taxon>Koleobacteraceae</taxon>
        <taxon>Koleobacter</taxon>
    </lineage>
</organism>
<dbReference type="Pfam" id="PF13485">
    <property type="entry name" value="Peptidase_MA_2"/>
    <property type="match status" value="1"/>
</dbReference>
<dbReference type="EMBL" id="CP059066">
    <property type="protein sequence ID" value="QSQ08704.1"/>
    <property type="molecule type" value="Genomic_DNA"/>
</dbReference>
<protein>
    <recommendedName>
        <fullName evidence="2">Peptidase MA-like domain-containing protein</fullName>
    </recommendedName>
</protein>
<keyword evidence="1" id="KW-1133">Transmembrane helix</keyword>
<keyword evidence="1" id="KW-0812">Transmembrane</keyword>
<sequence>MNINPLRTYSSKRVYYILLVSLLFLYILVYGLPYRPNLIYIHGYTLTKKLISLKYPWQFKDFKTCRTPNFNIKYSSPDEESIEILADAAERALKTLGRDFKFSPARRILIVALDRKDDLSENFLWENKGAVGVYWADSIRVISPASCVFEDYWLDGPIIHELTHYIIDQLAGGNYPKWFTEGLAQYEESIITGRFWLEDRLSSFHSFYEYRRLTGNFDDLKDQELAYYQSYLMIKALVEDKGFDVINKILRDLSRGRTFERVFMSRINQSPEEYFKKINTIHQKEKGDSLEN</sequence>
<dbReference type="InterPro" id="IPR039568">
    <property type="entry name" value="Peptidase_MA-like_dom"/>
</dbReference>
<gene>
    <name evidence="3" type="ORF">H0A61_01047</name>
</gene>
<dbReference type="KEGG" id="kme:H0A61_01047"/>
<dbReference type="AlphaFoldDB" id="A0A8A0RLR0"/>
<evidence type="ECO:0000313" key="4">
    <source>
        <dbReference type="Proteomes" id="UP000662904"/>
    </source>
</evidence>
<keyword evidence="4" id="KW-1185">Reference proteome</keyword>
<evidence type="ECO:0000313" key="3">
    <source>
        <dbReference type="EMBL" id="QSQ08704.1"/>
    </source>
</evidence>
<accession>A0A8A0RLR0</accession>
<reference evidence="3" key="1">
    <citation type="submission" date="2020-07" db="EMBL/GenBank/DDBJ databases">
        <title>Koleobacter methoxysyntrophicus gen. nov., sp. nov., a novel anaerobic bacterium isolated from deep subsurface oil field and proposal of Koleobacterales ord. nov. in the phylum Firmicutes.</title>
        <authorList>
            <person name="Sakamoto S."/>
            <person name="Tamaki H."/>
        </authorList>
    </citation>
    <scope>NUCLEOTIDE SEQUENCE</scope>
    <source>
        <strain evidence="3">NRmbB1</strain>
    </source>
</reference>
<name>A0A8A0RLR0_9FIRM</name>
<dbReference type="RefSeq" id="WP_206708908.1">
    <property type="nucleotide sequence ID" value="NZ_CP059066.1"/>
</dbReference>
<proteinExistence type="predicted"/>
<keyword evidence="1" id="KW-0472">Membrane</keyword>
<evidence type="ECO:0000256" key="1">
    <source>
        <dbReference type="SAM" id="Phobius"/>
    </source>
</evidence>
<feature type="transmembrane region" description="Helical" evidence="1">
    <location>
        <begin position="14"/>
        <end position="32"/>
    </location>
</feature>
<dbReference type="Proteomes" id="UP000662904">
    <property type="component" value="Chromosome"/>
</dbReference>